<protein>
    <submittedName>
        <fullName evidence="2">Uncharacterized protein</fullName>
    </submittedName>
</protein>
<dbReference type="AlphaFoldDB" id="A0A836KEJ7"/>
<gene>
    <name evidence="2" type="ORF">CUR178_02328</name>
</gene>
<dbReference type="OrthoDB" id="252091at2759"/>
<accession>A0A836KEJ7</accession>
<reference evidence="2 3" key="1">
    <citation type="submission" date="2021-02" db="EMBL/GenBank/DDBJ databases">
        <title>Leishmania (Mundinia) enrietti genome sequencing and assembly.</title>
        <authorList>
            <person name="Almutairi H."/>
            <person name="Gatherer D."/>
        </authorList>
    </citation>
    <scope>NUCLEOTIDE SEQUENCE [LARGE SCALE GENOMIC DNA]</scope>
    <source>
        <strain evidence="2">CUR178</strain>
    </source>
</reference>
<sequence>MADQVPPGVNMPKKRDPRLRQVQAPQQQKFFDSADYEVRKQQRHQHQHTSQQQPQHASSGQMAPNGIPRRRPADGPHSGTTDGSAPRGNIPPPPPSSASDAVSRAPPAST</sequence>
<dbReference type="KEGG" id="lenr:94169598"/>
<dbReference type="Proteomes" id="UP000674179">
    <property type="component" value="Chromosome 32"/>
</dbReference>
<comment type="caution">
    <text evidence="2">The sequence shown here is derived from an EMBL/GenBank/DDBJ whole genome shotgun (WGS) entry which is preliminary data.</text>
</comment>
<evidence type="ECO:0000256" key="1">
    <source>
        <dbReference type="SAM" id="MobiDB-lite"/>
    </source>
</evidence>
<name>A0A836KEJ7_LEIEN</name>
<dbReference type="RefSeq" id="XP_067690191.1">
    <property type="nucleotide sequence ID" value="XM_067834088.1"/>
</dbReference>
<feature type="compositionally biased region" description="Low complexity" evidence="1">
    <location>
        <begin position="97"/>
        <end position="110"/>
    </location>
</feature>
<evidence type="ECO:0000313" key="3">
    <source>
        <dbReference type="Proteomes" id="UP000674179"/>
    </source>
</evidence>
<organism evidence="2 3">
    <name type="scientific">Leishmania enriettii</name>
    <dbReference type="NCBI Taxonomy" id="5663"/>
    <lineage>
        <taxon>Eukaryota</taxon>
        <taxon>Discoba</taxon>
        <taxon>Euglenozoa</taxon>
        <taxon>Kinetoplastea</taxon>
        <taxon>Metakinetoplastina</taxon>
        <taxon>Trypanosomatida</taxon>
        <taxon>Trypanosomatidae</taxon>
        <taxon>Leishmaniinae</taxon>
        <taxon>Leishmania</taxon>
    </lineage>
</organism>
<dbReference type="GeneID" id="94169598"/>
<feature type="region of interest" description="Disordered" evidence="1">
    <location>
        <begin position="1"/>
        <end position="110"/>
    </location>
</feature>
<keyword evidence="3" id="KW-1185">Reference proteome</keyword>
<proteinExistence type="predicted"/>
<dbReference type="EMBL" id="JAFHKP010000032">
    <property type="protein sequence ID" value="KAG5471021.1"/>
    <property type="molecule type" value="Genomic_DNA"/>
</dbReference>
<evidence type="ECO:0000313" key="2">
    <source>
        <dbReference type="EMBL" id="KAG5471021.1"/>
    </source>
</evidence>